<gene>
    <name evidence="1" type="ORF">EVG20_g4678</name>
</gene>
<evidence type="ECO:0000313" key="2">
    <source>
        <dbReference type="Proteomes" id="UP000298327"/>
    </source>
</evidence>
<organism evidence="1 2">
    <name type="scientific">Dentipellis fragilis</name>
    <dbReference type="NCBI Taxonomy" id="205917"/>
    <lineage>
        <taxon>Eukaryota</taxon>
        <taxon>Fungi</taxon>
        <taxon>Dikarya</taxon>
        <taxon>Basidiomycota</taxon>
        <taxon>Agaricomycotina</taxon>
        <taxon>Agaricomycetes</taxon>
        <taxon>Russulales</taxon>
        <taxon>Hericiaceae</taxon>
        <taxon>Dentipellis</taxon>
    </lineage>
</organism>
<dbReference type="Proteomes" id="UP000298327">
    <property type="component" value="Unassembled WGS sequence"/>
</dbReference>
<accession>A0A4Y9YXW6</accession>
<keyword evidence="2" id="KW-1185">Reference proteome</keyword>
<dbReference type="AlphaFoldDB" id="A0A4Y9YXW6"/>
<comment type="caution">
    <text evidence="1">The sequence shown here is derived from an EMBL/GenBank/DDBJ whole genome shotgun (WGS) entry which is preliminary data.</text>
</comment>
<reference evidence="1 2" key="1">
    <citation type="submission" date="2019-02" db="EMBL/GenBank/DDBJ databases">
        <title>Genome sequencing of the rare red list fungi Dentipellis fragilis.</title>
        <authorList>
            <person name="Buettner E."/>
            <person name="Kellner H."/>
        </authorList>
    </citation>
    <scope>NUCLEOTIDE SEQUENCE [LARGE SCALE GENOMIC DNA]</scope>
    <source>
        <strain evidence="1 2">DSM 105465</strain>
    </source>
</reference>
<name>A0A4Y9YXW6_9AGAM</name>
<proteinExistence type="predicted"/>
<dbReference type="EMBL" id="SEOQ01000250">
    <property type="protein sequence ID" value="TFY66411.1"/>
    <property type="molecule type" value="Genomic_DNA"/>
</dbReference>
<protein>
    <submittedName>
        <fullName evidence="1">Uncharacterized protein</fullName>
    </submittedName>
</protein>
<evidence type="ECO:0000313" key="1">
    <source>
        <dbReference type="EMBL" id="TFY66411.1"/>
    </source>
</evidence>
<sequence>MRASINPPWPRPNTLRPSMHPAHWVLRLGWPARASPKVSGPITLAPAPAALSVGTDTGGAYVKTQRVLFRNAPWPFVAHLPALRVSAELRRVQFLDKDSETGAAPSPLDLRRRRFAGAGRAVRCSRMVWSSSLLRRRPFILGQSRRPAHPSRDVRRSVFRVRFLGRQKALAADESFSGIEYIALLNARYTLHITRRSCRSAASLAAVAVALALSMNRRVRRHCGLGVSAAGSIYRSLESPHRLKALINDHGVGVGERERLLDARMQEAYSAPCRCHHGPADLQGCSKLVSHVARLSCHGLAMRSRGLLRFPELRTARFIDPARPGPSDVPGLYLIPRFRAACAYFVQRIPLGLDFVRICAHDPARGNLAVLGYRVLVVSPTPAPNLVYCVDSRKARACELLHLSTHRSPEWYRGSSADIVLEIWA</sequence>